<dbReference type="Proteomes" id="UP000536534">
    <property type="component" value="Unassembled WGS sequence"/>
</dbReference>
<sequence>MNGLRFETAAPPLRPDPNRVDVACFIGHVARRSGALPPAVIEGLAAQGWVVRDPELARGWRPGPWRADAAEIEALLHLPVAVESWAAFDALFAWEARPLEVAGTRRCTTYLGAAVRSFFAHGGRRALIVRTGDPWPVLEPAGGRAAARDGRLAELLGPASSPVEPASWRGLGQLFGLPEVALVALPDLADACAADVATVAVALEPPDSPEVFVECSEGREMPVREDVGLRSLAPPRCDEAGFLAWRDAIATVRGRIARHHREMELVAALPLPRADLRSTAVAGTVWAQADFAAWLARAGILAAGIDDEKDERGRGRPESAFVQFAWPWLRTRHGADLPSLLEPPDGLLAGLLARNALARGTFRSVAGTPLAAVHGSEPVLSWSGVAETPSERLAARVCVVAPAVDGWALRSDVSATALEPWRAGGVSRLLGAVLRAARRAGEAALFEANGPALWTEVRRSLEQTLLAFWREGALGGASAEQAFVVRCDRSTMSQNDLDGGRVRAEIALLPVAAVERITVVLELSGGGAALPVREVA</sequence>
<accession>A0A7X7LXZ1</accession>
<comment type="caution">
    <text evidence="1">The sequence shown here is derived from an EMBL/GenBank/DDBJ whole genome shotgun (WGS) entry which is preliminary data.</text>
</comment>
<evidence type="ECO:0000313" key="1">
    <source>
        <dbReference type="EMBL" id="NLF55239.1"/>
    </source>
</evidence>
<dbReference type="InterPro" id="IPR052042">
    <property type="entry name" value="Tail_sheath_structural"/>
</dbReference>
<reference evidence="1 2" key="1">
    <citation type="journal article" date="2020" name="Biotechnol. Biofuels">
        <title>New insights from the biogas microbiome by comprehensive genome-resolved metagenomics of nearly 1600 species originating from multiple anaerobic digesters.</title>
        <authorList>
            <person name="Campanaro S."/>
            <person name="Treu L."/>
            <person name="Rodriguez-R L.M."/>
            <person name="Kovalovszki A."/>
            <person name="Ziels R.M."/>
            <person name="Maus I."/>
            <person name="Zhu X."/>
            <person name="Kougias P.G."/>
            <person name="Basile A."/>
            <person name="Luo G."/>
            <person name="Schluter A."/>
            <person name="Konstantinidis K.T."/>
            <person name="Angelidaki I."/>
        </authorList>
    </citation>
    <scope>NUCLEOTIDE SEQUENCE [LARGE SCALE GENOMIC DNA]</scope>
    <source>
        <strain evidence="1">AS06rmzACSIP_256</strain>
    </source>
</reference>
<dbReference type="EMBL" id="JAAYYV010000352">
    <property type="protein sequence ID" value="NLF55239.1"/>
    <property type="molecule type" value="Genomic_DNA"/>
</dbReference>
<dbReference type="PANTHER" id="PTHR35861">
    <property type="match status" value="1"/>
</dbReference>
<organism evidence="1 2">
    <name type="scientific">Thauera phenolivorans</name>
    <dbReference type="NCBI Taxonomy" id="1792543"/>
    <lineage>
        <taxon>Bacteria</taxon>
        <taxon>Pseudomonadati</taxon>
        <taxon>Pseudomonadota</taxon>
        <taxon>Betaproteobacteria</taxon>
        <taxon>Rhodocyclales</taxon>
        <taxon>Zoogloeaceae</taxon>
        <taxon>Thauera</taxon>
    </lineage>
</organism>
<dbReference type="PANTHER" id="PTHR35861:SF1">
    <property type="entry name" value="PHAGE TAIL SHEATH PROTEIN"/>
    <property type="match status" value="1"/>
</dbReference>
<evidence type="ECO:0000313" key="2">
    <source>
        <dbReference type="Proteomes" id="UP000536534"/>
    </source>
</evidence>
<proteinExistence type="predicted"/>
<dbReference type="AlphaFoldDB" id="A0A7X7LXZ1"/>
<gene>
    <name evidence="1" type="ORF">GX576_12740</name>
</gene>
<protein>
    <submittedName>
        <fullName evidence="1">Phage tail protein</fullName>
    </submittedName>
</protein>
<name>A0A7X7LXZ1_9RHOO</name>